<dbReference type="Proteomes" id="UP000004810">
    <property type="component" value="Unassembled WGS sequence"/>
</dbReference>
<evidence type="ECO:0000313" key="3">
    <source>
        <dbReference type="Proteomes" id="UP000004810"/>
    </source>
</evidence>
<organism evidence="2 3">
    <name type="scientific">Wuchereria bancrofti</name>
    <dbReference type="NCBI Taxonomy" id="6293"/>
    <lineage>
        <taxon>Eukaryota</taxon>
        <taxon>Metazoa</taxon>
        <taxon>Ecdysozoa</taxon>
        <taxon>Nematoda</taxon>
        <taxon>Chromadorea</taxon>
        <taxon>Rhabditida</taxon>
        <taxon>Spirurina</taxon>
        <taxon>Spiruromorpha</taxon>
        <taxon>Filarioidea</taxon>
        <taxon>Onchocercidae</taxon>
        <taxon>Wuchereria</taxon>
    </lineage>
</organism>
<accession>J9EN98</accession>
<protein>
    <submittedName>
        <fullName evidence="2">Uncharacterized protein</fullName>
    </submittedName>
</protein>
<name>J9EN98_WUCBA</name>
<evidence type="ECO:0000256" key="1">
    <source>
        <dbReference type="SAM" id="MobiDB-lite"/>
    </source>
</evidence>
<dbReference type="AlphaFoldDB" id="J9EN98"/>
<gene>
    <name evidence="2" type="ORF">WUBG_05100</name>
</gene>
<feature type="region of interest" description="Disordered" evidence="1">
    <location>
        <begin position="1"/>
        <end position="39"/>
    </location>
</feature>
<sequence length="102" mass="11175">MESIHSSSPSHTGATGSDQPAELKNNSLPKEKKLISSRRYNTRRIGHIYEEYGIGELPQNEKSPIPSTTDVEQLSEQAPGMFNISAGEATEEVSESFIKPSI</sequence>
<evidence type="ECO:0000313" key="2">
    <source>
        <dbReference type="EMBL" id="EJW83991.1"/>
    </source>
</evidence>
<comment type="caution">
    <text evidence="2">The sequence shown here is derived from an EMBL/GenBank/DDBJ whole genome shotgun (WGS) entry which is preliminary data.</text>
</comment>
<proteinExistence type="predicted"/>
<feature type="compositionally biased region" description="Polar residues" evidence="1">
    <location>
        <begin position="1"/>
        <end position="28"/>
    </location>
</feature>
<dbReference type="EMBL" id="ADBV01001883">
    <property type="protein sequence ID" value="EJW83991.1"/>
    <property type="molecule type" value="Genomic_DNA"/>
</dbReference>
<reference evidence="3" key="1">
    <citation type="submission" date="2012-08" db="EMBL/GenBank/DDBJ databases">
        <title>The Genome Sequence of Wuchereria bancrofti.</title>
        <authorList>
            <person name="Nutman T.B."/>
            <person name="Fink D.L."/>
            <person name="Russ C."/>
            <person name="Young S."/>
            <person name="Zeng Q."/>
            <person name="Koehrsen M."/>
            <person name="Alvarado L."/>
            <person name="Berlin A."/>
            <person name="Chapman S.B."/>
            <person name="Chen Z."/>
            <person name="Freedman E."/>
            <person name="Gellesch M."/>
            <person name="Goldberg J."/>
            <person name="Griggs A."/>
            <person name="Gujja S."/>
            <person name="Heilman E.R."/>
            <person name="Heiman D."/>
            <person name="Hepburn T."/>
            <person name="Howarth C."/>
            <person name="Jen D."/>
            <person name="Larson L."/>
            <person name="Lewis B."/>
            <person name="Mehta T."/>
            <person name="Park D."/>
            <person name="Pearson M."/>
            <person name="Roberts A."/>
            <person name="Saif S."/>
            <person name="Shea T."/>
            <person name="Shenoy N."/>
            <person name="Sisk P."/>
            <person name="Stolte C."/>
            <person name="Sykes S."/>
            <person name="Walk T."/>
            <person name="White J."/>
            <person name="Yandava C."/>
            <person name="Haas B."/>
            <person name="Henn M.R."/>
            <person name="Nusbaum C."/>
            <person name="Birren B."/>
        </authorList>
    </citation>
    <scope>NUCLEOTIDE SEQUENCE [LARGE SCALE GENOMIC DNA]</scope>
    <source>
        <strain evidence="3">NA</strain>
    </source>
</reference>